<dbReference type="InterPro" id="IPR045325">
    <property type="entry name" value="TMEM70/TMEM186/TMEM223"/>
</dbReference>
<dbReference type="AlphaFoldDB" id="A0AAJ7E1N0"/>
<keyword evidence="1" id="KW-0812">Transmembrane</keyword>
<dbReference type="RefSeq" id="XP_011504551.1">
    <property type="nucleotide sequence ID" value="XM_011506249.1"/>
</dbReference>
<dbReference type="KEGG" id="csol:105367507"/>
<sequence>MFRIQNTIYRLHKNVNSHEHFIFSNALKQSYLNLPQFKLHQQHTLVTRNFCNWKTLINKSSRIPIFGNNCTSHQFLWIRPSIFQFFKKFSTDRLSYNIKVENNVMLYKYENPWMFKISVVCAVLVFLGSLSMIDNVYLILCKDLFHEDKNLLTRLREHIFPLSLIAVGVLSCPVVLFVIWYVTKRSVKYIVLHKGSTKASIVTYHPIKGEHKITVPLSEISCTVSRLDKRSCVYIKIRNNKFNYMIEKAGSFVNPELFDATIGTHRF</sequence>
<dbReference type="GO" id="GO:0005739">
    <property type="term" value="C:mitochondrion"/>
    <property type="evidence" value="ECO:0007669"/>
    <property type="project" value="TreeGrafter"/>
</dbReference>
<keyword evidence="2" id="KW-1185">Reference proteome</keyword>
<name>A0AAJ7E1N0_9HYME</name>
<gene>
    <name evidence="3" type="primary">LOC105367507</name>
</gene>
<reference evidence="3" key="1">
    <citation type="submission" date="2025-08" db="UniProtKB">
        <authorList>
            <consortium name="RefSeq"/>
        </authorList>
    </citation>
    <scope>IDENTIFICATION</scope>
</reference>
<feature type="transmembrane region" description="Helical" evidence="1">
    <location>
        <begin position="113"/>
        <end position="139"/>
    </location>
</feature>
<evidence type="ECO:0000256" key="1">
    <source>
        <dbReference type="SAM" id="Phobius"/>
    </source>
</evidence>
<organism evidence="2 3">
    <name type="scientific">Ceratosolen solmsi marchali</name>
    <dbReference type="NCBI Taxonomy" id="326594"/>
    <lineage>
        <taxon>Eukaryota</taxon>
        <taxon>Metazoa</taxon>
        <taxon>Ecdysozoa</taxon>
        <taxon>Arthropoda</taxon>
        <taxon>Hexapoda</taxon>
        <taxon>Insecta</taxon>
        <taxon>Pterygota</taxon>
        <taxon>Neoptera</taxon>
        <taxon>Endopterygota</taxon>
        <taxon>Hymenoptera</taxon>
        <taxon>Apocrita</taxon>
        <taxon>Proctotrupomorpha</taxon>
        <taxon>Chalcidoidea</taxon>
        <taxon>Agaonidae</taxon>
        <taxon>Agaoninae</taxon>
        <taxon>Ceratosolen</taxon>
    </lineage>
</organism>
<dbReference type="Proteomes" id="UP000695007">
    <property type="component" value="Unplaced"/>
</dbReference>
<keyword evidence="1" id="KW-1133">Transmembrane helix</keyword>
<accession>A0AAJ7E1N0</accession>
<feature type="transmembrane region" description="Helical" evidence="1">
    <location>
        <begin position="159"/>
        <end position="182"/>
    </location>
</feature>
<dbReference type="GeneID" id="105367507"/>
<dbReference type="PANTHER" id="PTHR14549">
    <property type="entry name" value="TRANSMEMBRANE PROTEIN 223"/>
    <property type="match status" value="1"/>
</dbReference>
<proteinExistence type="predicted"/>
<evidence type="ECO:0000313" key="2">
    <source>
        <dbReference type="Proteomes" id="UP000695007"/>
    </source>
</evidence>
<dbReference type="PANTHER" id="PTHR14549:SF2">
    <property type="entry name" value="TRANSMEMBRANE PROTEIN 223"/>
    <property type="match status" value="1"/>
</dbReference>
<dbReference type="InterPro" id="IPR026100">
    <property type="entry name" value="Tmem223"/>
</dbReference>
<dbReference type="Pfam" id="PF06979">
    <property type="entry name" value="TMEM70"/>
    <property type="match status" value="1"/>
</dbReference>
<protein>
    <submittedName>
        <fullName evidence="3">Transmembrane protein 223-like</fullName>
    </submittedName>
</protein>
<evidence type="ECO:0000313" key="3">
    <source>
        <dbReference type="RefSeq" id="XP_011504551.1"/>
    </source>
</evidence>
<keyword evidence="1" id="KW-0472">Membrane</keyword>